<evidence type="ECO:0000313" key="2">
    <source>
        <dbReference type="Proteomes" id="UP000887565"/>
    </source>
</evidence>
<organism evidence="2 3">
    <name type="scientific">Romanomermis culicivorax</name>
    <name type="common">Nematode worm</name>
    <dbReference type="NCBI Taxonomy" id="13658"/>
    <lineage>
        <taxon>Eukaryota</taxon>
        <taxon>Metazoa</taxon>
        <taxon>Ecdysozoa</taxon>
        <taxon>Nematoda</taxon>
        <taxon>Enoplea</taxon>
        <taxon>Dorylaimia</taxon>
        <taxon>Mermithida</taxon>
        <taxon>Mermithoidea</taxon>
        <taxon>Mermithidae</taxon>
        <taxon>Romanomermis</taxon>
    </lineage>
</organism>
<dbReference type="AlphaFoldDB" id="A0A915J662"/>
<protein>
    <submittedName>
        <fullName evidence="3">Uncharacterized protein</fullName>
    </submittedName>
</protein>
<reference evidence="3" key="1">
    <citation type="submission" date="2022-11" db="UniProtKB">
        <authorList>
            <consortium name="WormBaseParasite"/>
        </authorList>
    </citation>
    <scope>IDENTIFICATION</scope>
</reference>
<dbReference type="WBParaSite" id="nRc.2.0.1.t21952-RA">
    <property type="protein sequence ID" value="nRc.2.0.1.t21952-RA"/>
    <property type="gene ID" value="nRc.2.0.1.g21952"/>
</dbReference>
<keyword evidence="2" id="KW-1185">Reference proteome</keyword>
<feature type="coiled-coil region" evidence="1">
    <location>
        <begin position="63"/>
        <end position="142"/>
    </location>
</feature>
<dbReference type="Proteomes" id="UP000887565">
    <property type="component" value="Unplaced"/>
</dbReference>
<proteinExistence type="predicted"/>
<name>A0A915J662_ROMCU</name>
<accession>A0A915J662</accession>
<sequence>MNDLDLYDEIFYTGDSLAKADRLSTENKINSASDESISNVPVNDLEDQVSINRRLAKNFSTLLQTAKRELSSKDENIRKLKSDIEKLNVRLTHGEKLKQKYDKLKIDIARLEKENVDSRDIIASKNSETDILRRENESLRKKLKNIGGKVIKYRQSKSKPNLVEITFSNAQDAETFLSNLPPFLLYVMDNGDTDGQSTNESGLYNKATSIRRHHLKKHSYFKKSSRKQDVQHCFYLFCDVPSVIRDRMFILCDWLKPKGGDSRRLSLNFNLNGPLFTRTIFLVEFFKCIII</sequence>
<keyword evidence="1" id="KW-0175">Coiled coil</keyword>
<evidence type="ECO:0000313" key="3">
    <source>
        <dbReference type="WBParaSite" id="nRc.2.0.1.t21952-RA"/>
    </source>
</evidence>
<evidence type="ECO:0000256" key="1">
    <source>
        <dbReference type="SAM" id="Coils"/>
    </source>
</evidence>